<dbReference type="Gene3D" id="2.130.10.10">
    <property type="entry name" value="YVTN repeat-like/Quinoprotein amine dehydrogenase"/>
    <property type="match status" value="2"/>
</dbReference>
<dbReference type="InterPro" id="IPR020472">
    <property type="entry name" value="WD40_PAC1"/>
</dbReference>
<evidence type="ECO:0000256" key="8">
    <source>
        <dbReference type="SAM" id="MobiDB-lite"/>
    </source>
</evidence>
<dbReference type="Pfam" id="PF07687">
    <property type="entry name" value="M20_dimer"/>
    <property type="match status" value="1"/>
</dbReference>
<feature type="compositionally biased region" description="Low complexity" evidence="8">
    <location>
        <begin position="282"/>
        <end position="296"/>
    </location>
</feature>
<feature type="compositionally biased region" description="Low complexity" evidence="8">
    <location>
        <begin position="40"/>
        <end position="53"/>
    </location>
</feature>
<dbReference type="SMART" id="SM00320">
    <property type="entry name" value="WD40"/>
    <property type="match status" value="6"/>
</dbReference>
<dbReference type="InterPro" id="IPR015943">
    <property type="entry name" value="WD40/YVTN_repeat-like_dom_sf"/>
</dbReference>
<evidence type="ECO:0000256" key="6">
    <source>
        <dbReference type="ARBA" id="ARBA00022801"/>
    </source>
</evidence>
<feature type="repeat" description="WD" evidence="7">
    <location>
        <begin position="169"/>
        <end position="210"/>
    </location>
</feature>
<dbReference type="Pfam" id="PF01546">
    <property type="entry name" value="Peptidase_M20"/>
    <property type="match status" value="1"/>
</dbReference>
<evidence type="ECO:0000313" key="11">
    <source>
        <dbReference type="Proteomes" id="UP000245946"/>
    </source>
</evidence>
<proteinExistence type="inferred from homology"/>
<name>A0A316Z716_9BASI</name>
<feature type="region of interest" description="Disordered" evidence="8">
    <location>
        <begin position="271"/>
        <end position="297"/>
    </location>
</feature>
<dbReference type="PANTHER" id="PTHR43270:SF8">
    <property type="entry name" value="DI- AND TRIPEPTIDASE DUG2-RELATED"/>
    <property type="match status" value="1"/>
</dbReference>
<sequence>MPSAPPAEEAQPVRGMQRLALAASPDAGTAAPQPQWTSRPAGAHSPAHAGSGADAVPSRISVSLFGASLSCGSSAAGPASPLPASGTSPSGIARAFSVQQAQQQLTQQHAQAGAAAAPQQPATTHTISHNDTSVLSLAVDEASGLVFSGSQCEDIFVWDLNTYQERTRLIGHTASVLALELCAEKGWLFSASGDSTVRIWDVHTLSPLFVIYPADERVGDIFALKWCAALQTLYFGCQNTSLQWISLASLQAATERSGTASVPIVRPHKFFDSGPHGGGGSQTRLSASASSTRAGTPVAALHTPPLGLASSPAPAVPRRGFFERASTSPDVSYRHAAGSPLGSAASSPGSSGVPLLDTSNVRAIQLPTRNMLPNAHHGYVYALELLPPAPGGKPLLVSGSGDEDIKLWICTPDGLIEHGTLHHSPNGVLALAAWDRNTLFAGLQGGEVEVWDVETARVVRSLPAHSDDVLALLAVSMPGQTKCLFSASADGSVRKWDASFKCVTEWRAHQDAIVLSLASLKSTGISATLLTGASDNLIKIWDVPVSPLPSGNGSEGALAPATAFAGGDPLLSALAQFVSFRSVSAQETLREDCRQCAHWLKAHLSDLGAETSLLAGAEGRNPLVLATFRACGSSLKPRRRVVAYAHYDVVAPGATERWTSDPWTLAGRDGYLFARGVSDNKGPCLAIAHATAELMKEGKLETDVVLLVEGEEEAGGSGFLDAVRRARDQIGDVDVVLLSNSYWLGEDTPCLTVGLRGVVQAEIEVRSGALDMHSGVDGGAMREPMIDMVKLLSSLSSGEQVLIPTFYDSVRPVSASERASYAALAAMRSSRGGAGVSVEALMARWRHPSLSVHRVNVSSGSGGGNASVIPARVTAAVSLRLVPDQDLRSITEALIKALKETFAAMQSPNSLQVVLRHQADWWLGIESAYASALAKAVEAEWGIPPVSIREGGSIPALAILEKELGAPAVHLPMGQASDCAHLADERLRLVNLRKGKQVIRRWLCSESLSAAAAARAA</sequence>
<keyword evidence="4" id="KW-0479">Metal-binding</keyword>
<evidence type="ECO:0000256" key="5">
    <source>
        <dbReference type="ARBA" id="ARBA00022737"/>
    </source>
</evidence>
<dbReference type="InterPro" id="IPR011650">
    <property type="entry name" value="Peptidase_M20_dimer"/>
</dbReference>
<dbReference type="RefSeq" id="XP_025597640.1">
    <property type="nucleotide sequence ID" value="XM_025742639.1"/>
</dbReference>
<accession>A0A316Z716</accession>
<evidence type="ECO:0000259" key="9">
    <source>
        <dbReference type="Pfam" id="PF07687"/>
    </source>
</evidence>
<evidence type="ECO:0000256" key="1">
    <source>
        <dbReference type="ARBA" id="ARBA00006247"/>
    </source>
</evidence>
<keyword evidence="11" id="KW-1185">Reference proteome</keyword>
<dbReference type="PROSITE" id="PS00678">
    <property type="entry name" value="WD_REPEATS_1"/>
    <property type="match status" value="1"/>
</dbReference>
<dbReference type="GO" id="GO:0008233">
    <property type="term" value="F:peptidase activity"/>
    <property type="evidence" value="ECO:0007669"/>
    <property type="project" value="UniProtKB-KW"/>
</dbReference>
<dbReference type="InterPro" id="IPR011047">
    <property type="entry name" value="Quinoprotein_ADH-like_sf"/>
</dbReference>
<feature type="region of interest" description="Disordered" evidence="8">
    <location>
        <begin position="106"/>
        <end position="126"/>
    </location>
</feature>
<dbReference type="PROSITE" id="PS50294">
    <property type="entry name" value="WD_REPEATS_REGION"/>
    <property type="match status" value="1"/>
</dbReference>
<dbReference type="InterPro" id="IPR036264">
    <property type="entry name" value="Bact_exopeptidase_dim_dom"/>
</dbReference>
<dbReference type="PANTHER" id="PTHR43270">
    <property type="entry name" value="BETA-ALA-HIS DIPEPTIDASE"/>
    <property type="match status" value="1"/>
</dbReference>
<feature type="repeat" description="WD" evidence="7">
    <location>
        <begin position="529"/>
        <end position="543"/>
    </location>
</feature>
<keyword evidence="6" id="KW-0378">Hydrolase</keyword>
<evidence type="ECO:0000256" key="4">
    <source>
        <dbReference type="ARBA" id="ARBA00022723"/>
    </source>
</evidence>
<feature type="compositionally biased region" description="Low complexity" evidence="8">
    <location>
        <begin position="106"/>
        <end position="122"/>
    </location>
</feature>
<dbReference type="GO" id="GO:0046872">
    <property type="term" value="F:metal ion binding"/>
    <property type="evidence" value="ECO:0007669"/>
    <property type="project" value="UniProtKB-KW"/>
</dbReference>
<dbReference type="InterPro" id="IPR051458">
    <property type="entry name" value="Cyt/Met_Dipeptidase"/>
</dbReference>
<organism evidence="10 11">
    <name type="scientific">Tilletiopsis washingtonensis</name>
    <dbReference type="NCBI Taxonomy" id="58919"/>
    <lineage>
        <taxon>Eukaryota</taxon>
        <taxon>Fungi</taxon>
        <taxon>Dikarya</taxon>
        <taxon>Basidiomycota</taxon>
        <taxon>Ustilaginomycotina</taxon>
        <taxon>Exobasidiomycetes</taxon>
        <taxon>Entylomatales</taxon>
        <taxon>Entylomatales incertae sedis</taxon>
        <taxon>Tilletiopsis</taxon>
    </lineage>
</organism>
<dbReference type="PIRSF" id="PIRSF037237">
    <property type="entry name" value="Peptidase_WD_repeats_DUG2"/>
    <property type="match status" value="1"/>
</dbReference>
<dbReference type="SUPFAM" id="SSF55031">
    <property type="entry name" value="Bacterial exopeptidase dimerisation domain"/>
    <property type="match status" value="1"/>
</dbReference>
<dbReference type="Pfam" id="PF00400">
    <property type="entry name" value="WD40"/>
    <property type="match status" value="3"/>
</dbReference>
<feature type="domain" description="Peptidase M20 dimerisation" evidence="9">
    <location>
        <begin position="754"/>
        <end position="902"/>
    </location>
</feature>
<dbReference type="EMBL" id="KZ819295">
    <property type="protein sequence ID" value="PWN97361.1"/>
    <property type="molecule type" value="Genomic_DNA"/>
</dbReference>
<dbReference type="GO" id="GO:0006508">
    <property type="term" value="P:proteolysis"/>
    <property type="evidence" value="ECO:0007669"/>
    <property type="project" value="UniProtKB-KW"/>
</dbReference>
<keyword evidence="2 7" id="KW-0853">WD repeat</keyword>
<dbReference type="STRING" id="58919.A0A316Z716"/>
<dbReference type="InterPro" id="IPR002933">
    <property type="entry name" value="Peptidase_M20"/>
</dbReference>
<dbReference type="GO" id="GO:0006751">
    <property type="term" value="P:glutathione catabolic process"/>
    <property type="evidence" value="ECO:0007669"/>
    <property type="project" value="InterPro"/>
</dbReference>
<dbReference type="InterPro" id="IPR017149">
    <property type="entry name" value="GSH_degradosome_Dug2"/>
</dbReference>
<gene>
    <name evidence="10" type="ORF">FA09DRAFT_330527</name>
</gene>
<evidence type="ECO:0000256" key="2">
    <source>
        <dbReference type="ARBA" id="ARBA00022574"/>
    </source>
</evidence>
<evidence type="ECO:0000256" key="3">
    <source>
        <dbReference type="ARBA" id="ARBA00022670"/>
    </source>
</evidence>
<reference evidence="10 11" key="1">
    <citation type="journal article" date="2018" name="Mol. Biol. Evol.">
        <title>Broad Genomic Sampling Reveals a Smut Pathogenic Ancestry of the Fungal Clade Ustilaginomycotina.</title>
        <authorList>
            <person name="Kijpornyongpan T."/>
            <person name="Mondo S.J."/>
            <person name="Barry K."/>
            <person name="Sandor L."/>
            <person name="Lee J."/>
            <person name="Lipzen A."/>
            <person name="Pangilinan J."/>
            <person name="LaButti K."/>
            <person name="Hainaut M."/>
            <person name="Henrissat B."/>
            <person name="Grigoriev I.V."/>
            <person name="Spatafora J.W."/>
            <person name="Aime M.C."/>
        </authorList>
    </citation>
    <scope>NUCLEOTIDE SEQUENCE [LARGE SCALE GENOMIC DNA]</scope>
    <source>
        <strain evidence="10 11">MCA 4186</strain>
    </source>
</reference>
<dbReference type="Gene3D" id="3.40.630.10">
    <property type="entry name" value="Zn peptidases"/>
    <property type="match status" value="1"/>
</dbReference>
<dbReference type="Proteomes" id="UP000245946">
    <property type="component" value="Unassembled WGS sequence"/>
</dbReference>
<keyword evidence="3" id="KW-0645">Protease</keyword>
<feature type="region of interest" description="Disordered" evidence="8">
    <location>
        <begin position="1"/>
        <end position="54"/>
    </location>
</feature>
<evidence type="ECO:0000313" key="10">
    <source>
        <dbReference type="EMBL" id="PWN97361.1"/>
    </source>
</evidence>
<dbReference type="GeneID" id="37270183"/>
<dbReference type="PRINTS" id="PR00320">
    <property type="entry name" value="GPROTEINBRPT"/>
</dbReference>
<dbReference type="InterPro" id="IPR019775">
    <property type="entry name" value="WD40_repeat_CS"/>
</dbReference>
<dbReference type="SUPFAM" id="SSF53187">
    <property type="entry name" value="Zn-dependent exopeptidases"/>
    <property type="match status" value="1"/>
</dbReference>
<dbReference type="OrthoDB" id="7832001at2759"/>
<dbReference type="Gene3D" id="3.30.70.360">
    <property type="match status" value="1"/>
</dbReference>
<dbReference type="AlphaFoldDB" id="A0A316Z716"/>
<dbReference type="SUPFAM" id="SSF50998">
    <property type="entry name" value="Quinoprotein alcohol dehydrogenase-like"/>
    <property type="match status" value="1"/>
</dbReference>
<keyword evidence="5" id="KW-0677">Repeat</keyword>
<dbReference type="PROSITE" id="PS50082">
    <property type="entry name" value="WD_REPEATS_2"/>
    <property type="match status" value="2"/>
</dbReference>
<comment type="similarity">
    <text evidence="1">Belongs to the peptidase M20A family.</text>
</comment>
<protein>
    <submittedName>
        <fullName evidence="10">Zn-dependent exopeptidase</fullName>
    </submittedName>
</protein>
<dbReference type="InterPro" id="IPR001680">
    <property type="entry name" value="WD40_rpt"/>
</dbReference>
<evidence type="ECO:0000256" key="7">
    <source>
        <dbReference type="PROSITE-ProRule" id="PRU00221"/>
    </source>
</evidence>